<dbReference type="InterPro" id="IPR013783">
    <property type="entry name" value="Ig-like_fold"/>
</dbReference>
<accession>A0A081L7B7</accession>
<proteinExistence type="predicted"/>
<dbReference type="OrthoDB" id="2838029at2"/>
<gene>
    <name evidence="3" type="ORF">BA70_11925</name>
</gene>
<organism evidence="3 4">
    <name type="scientific">Bacillus zhangzhouensis</name>
    <dbReference type="NCBI Taxonomy" id="1178540"/>
    <lineage>
        <taxon>Bacteria</taxon>
        <taxon>Bacillati</taxon>
        <taxon>Bacillota</taxon>
        <taxon>Bacilli</taxon>
        <taxon>Bacillales</taxon>
        <taxon>Bacillaceae</taxon>
        <taxon>Bacillus</taxon>
    </lineage>
</organism>
<dbReference type="InterPro" id="IPR041498">
    <property type="entry name" value="Big_6"/>
</dbReference>
<dbReference type="Gene3D" id="2.60.40.10">
    <property type="entry name" value="Immunoglobulins"/>
    <property type="match status" value="1"/>
</dbReference>
<dbReference type="Pfam" id="PF17936">
    <property type="entry name" value="Big_6"/>
    <property type="match status" value="1"/>
</dbReference>
<evidence type="ECO:0000313" key="4">
    <source>
        <dbReference type="Proteomes" id="UP000028091"/>
    </source>
</evidence>
<comment type="caution">
    <text evidence="3">The sequence shown here is derived from an EMBL/GenBank/DDBJ whole genome shotgun (WGS) entry which is preliminary data.</text>
</comment>
<feature type="chain" id="PRO_5038599087" description="Bacterial Ig domain-containing protein" evidence="1">
    <location>
        <begin position="22"/>
        <end position="729"/>
    </location>
</feature>
<evidence type="ECO:0000256" key="1">
    <source>
        <dbReference type="SAM" id="SignalP"/>
    </source>
</evidence>
<dbReference type="Proteomes" id="UP000028091">
    <property type="component" value="Unassembled WGS sequence"/>
</dbReference>
<protein>
    <recommendedName>
        <fullName evidence="2">Bacterial Ig domain-containing protein</fullName>
    </recommendedName>
</protein>
<evidence type="ECO:0000259" key="2">
    <source>
        <dbReference type="Pfam" id="PF17936"/>
    </source>
</evidence>
<keyword evidence="4" id="KW-1185">Reference proteome</keyword>
<dbReference type="RefSeq" id="WP_034324678.1">
    <property type="nucleotide sequence ID" value="NZ_JOTP01000031.1"/>
</dbReference>
<dbReference type="EMBL" id="JOTP01000031">
    <property type="protein sequence ID" value="KEP25143.1"/>
    <property type="molecule type" value="Genomic_DNA"/>
</dbReference>
<keyword evidence="1" id="KW-0732">Signal</keyword>
<feature type="domain" description="Bacterial Ig" evidence="2">
    <location>
        <begin position="280"/>
        <end position="340"/>
    </location>
</feature>
<dbReference type="eggNOG" id="ENOG502ZUA5">
    <property type="taxonomic scope" value="Bacteria"/>
</dbReference>
<name>A0A081L7B7_9BACI</name>
<evidence type="ECO:0000313" key="3">
    <source>
        <dbReference type="EMBL" id="KEP25143.1"/>
    </source>
</evidence>
<dbReference type="AlphaFoldDB" id="A0A081L7B7"/>
<sequence length="729" mass="79269">MKMVLKLVASILCVMMLSFHIQERVSATEGGTKTTVDRYQYGDNYLTGKTTPNAIVAFADWGVPNNWKSKYMHYAKADSNGNFKLFSLNFSSGQTLELDTYDQNGTKLSSNKVYVFKESFTSLDPIYDTSQELTGKTVKNTKVEVMKDGKVIASGTFNDAIHLKLPALTAGTFLTVKMTTGSNIDVYKKIVNPKKISLIPTTKWSKSVKGQTGIPYAKIVFKNQKSSEVLQSMTADGDGNFELSVDKNKIQTLDQSKFQVMEPSYDNALHETTFRIRSTAPTIDPFTQLSTSVSGTATPESRIHILDGEGKIIGEGQADSNGVYDVPVSKLIGGDLITVKSFMADNPSETDQSQEDVQKVFVEEIDDSSDTINGMSTFGNQAVVEVQSDSANNTIKAMSKLSASTTKKKFGPFNITPGKDFKLKTGKLQQGSKVTITLQSGKRKVALPAFTVKKVVTSPLAASQVKVANNKGKNDTVTIKGIKKQSVIKVFKQSSGGKVIAQQTASSSNMTISLKQLGQTSGTLYISMKESGLKEGNRVPIRYQGEKSDALKTNQVNINNLKNKNDVITVSKMKKKDVIKVYSTSGKLLATSKPSNSSSIKLYVKQVGTKSGKVYVTRSSDKMLESGKQAISFKGEPSAALKSNQINIVNNKKKKDVITVSKLTKQDVIKIYQPSGKLIGKSTASKGKVVKVTFKQLGAKGGKLYFTVTGKGMSESSSKTVKVFKAERK</sequence>
<feature type="signal peptide" evidence="1">
    <location>
        <begin position="1"/>
        <end position="21"/>
    </location>
</feature>
<reference evidence="3 4" key="1">
    <citation type="submission" date="2012-09" db="EMBL/GenBank/DDBJ databases">
        <title>Genome Sequence of Bacillus sp. DW5-4.</title>
        <authorList>
            <person name="Lai Q."/>
            <person name="Liu Y."/>
            <person name="Shao Z."/>
        </authorList>
    </citation>
    <scope>NUCLEOTIDE SEQUENCE [LARGE SCALE GENOMIC DNA]</scope>
    <source>
        <strain evidence="3 4">DW5-4</strain>
    </source>
</reference>